<sequence>MEKANMDQESSTQSGNVCVVGMSRKGPGKAGSSKTCGIGDGEVFCPFCRTKYRLGWWFKGKYLSFLVLLESISDDPIPTEVIIGDTIKSINHIGWTPHSVSFLKMNVDGAMSCDGIPRSIGGLLRDHSGKKLL</sequence>
<evidence type="ECO:0000313" key="2">
    <source>
        <dbReference type="Proteomes" id="UP001472677"/>
    </source>
</evidence>
<comment type="caution">
    <text evidence="1">The sequence shown here is derived from an EMBL/GenBank/DDBJ whole genome shotgun (WGS) entry which is preliminary data.</text>
</comment>
<accession>A0ABR2B6G2</accession>
<reference evidence="1 2" key="1">
    <citation type="journal article" date="2024" name="G3 (Bethesda)">
        <title>Genome assembly of Hibiscus sabdariffa L. provides insights into metabolisms of medicinal natural products.</title>
        <authorList>
            <person name="Kim T."/>
        </authorList>
    </citation>
    <scope>NUCLEOTIDE SEQUENCE [LARGE SCALE GENOMIC DNA]</scope>
    <source>
        <strain evidence="1">TK-2024</strain>
        <tissue evidence="1">Old leaves</tissue>
    </source>
</reference>
<protein>
    <submittedName>
        <fullName evidence="1">Uncharacterized protein</fullName>
    </submittedName>
</protein>
<organism evidence="1 2">
    <name type="scientific">Hibiscus sabdariffa</name>
    <name type="common">roselle</name>
    <dbReference type="NCBI Taxonomy" id="183260"/>
    <lineage>
        <taxon>Eukaryota</taxon>
        <taxon>Viridiplantae</taxon>
        <taxon>Streptophyta</taxon>
        <taxon>Embryophyta</taxon>
        <taxon>Tracheophyta</taxon>
        <taxon>Spermatophyta</taxon>
        <taxon>Magnoliopsida</taxon>
        <taxon>eudicotyledons</taxon>
        <taxon>Gunneridae</taxon>
        <taxon>Pentapetalae</taxon>
        <taxon>rosids</taxon>
        <taxon>malvids</taxon>
        <taxon>Malvales</taxon>
        <taxon>Malvaceae</taxon>
        <taxon>Malvoideae</taxon>
        <taxon>Hibiscus</taxon>
    </lineage>
</organism>
<proteinExistence type="predicted"/>
<dbReference type="Proteomes" id="UP001472677">
    <property type="component" value="Unassembled WGS sequence"/>
</dbReference>
<dbReference type="EMBL" id="JBBPBM010000173">
    <property type="protein sequence ID" value="KAK8502279.1"/>
    <property type="molecule type" value="Genomic_DNA"/>
</dbReference>
<evidence type="ECO:0000313" key="1">
    <source>
        <dbReference type="EMBL" id="KAK8502279.1"/>
    </source>
</evidence>
<keyword evidence="2" id="KW-1185">Reference proteome</keyword>
<name>A0ABR2B6G2_9ROSI</name>
<gene>
    <name evidence="1" type="ORF">V6N12_011697</name>
</gene>